<sequence>MVSSLKWAIDIINLITTSLECVVMETKEKVGDRGSSIFISTSEHKSIKGRHSGNIRKRSMTHLRRKTKRLQYYERYRIKSRDTETNTKKTPRRVGRKTMSEKFSNTKLF</sequence>
<evidence type="ECO:0000313" key="2">
    <source>
        <dbReference type="EMBL" id="GIY33062.1"/>
    </source>
</evidence>
<dbReference type="Proteomes" id="UP001054945">
    <property type="component" value="Unassembled WGS sequence"/>
</dbReference>
<gene>
    <name evidence="2" type="ORF">CEXT_61191</name>
</gene>
<protein>
    <submittedName>
        <fullName evidence="2">Uncharacterized protein</fullName>
    </submittedName>
</protein>
<organism evidence="2 3">
    <name type="scientific">Caerostris extrusa</name>
    <name type="common">Bark spider</name>
    <name type="synonym">Caerostris bankana</name>
    <dbReference type="NCBI Taxonomy" id="172846"/>
    <lineage>
        <taxon>Eukaryota</taxon>
        <taxon>Metazoa</taxon>
        <taxon>Ecdysozoa</taxon>
        <taxon>Arthropoda</taxon>
        <taxon>Chelicerata</taxon>
        <taxon>Arachnida</taxon>
        <taxon>Araneae</taxon>
        <taxon>Araneomorphae</taxon>
        <taxon>Entelegynae</taxon>
        <taxon>Araneoidea</taxon>
        <taxon>Araneidae</taxon>
        <taxon>Caerostris</taxon>
    </lineage>
</organism>
<evidence type="ECO:0000313" key="3">
    <source>
        <dbReference type="Proteomes" id="UP001054945"/>
    </source>
</evidence>
<dbReference type="AlphaFoldDB" id="A0AAV4SL72"/>
<accession>A0AAV4SL72</accession>
<name>A0AAV4SL72_CAEEX</name>
<keyword evidence="3" id="KW-1185">Reference proteome</keyword>
<proteinExistence type="predicted"/>
<evidence type="ECO:0000256" key="1">
    <source>
        <dbReference type="SAM" id="MobiDB-lite"/>
    </source>
</evidence>
<comment type="caution">
    <text evidence="2">The sequence shown here is derived from an EMBL/GenBank/DDBJ whole genome shotgun (WGS) entry which is preliminary data.</text>
</comment>
<dbReference type="EMBL" id="BPLR01009586">
    <property type="protein sequence ID" value="GIY33062.1"/>
    <property type="molecule type" value="Genomic_DNA"/>
</dbReference>
<reference evidence="2 3" key="1">
    <citation type="submission" date="2021-06" db="EMBL/GenBank/DDBJ databases">
        <title>Caerostris extrusa draft genome.</title>
        <authorList>
            <person name="Kono N."/>
            <person name="Arakawa K."/>
        </authorList>
    </citation>
    <scope>NUCLEOTIDE SEQUENCE [LARGE SCALE GENOMIC DNA]</scope>
</reference>
<feature type="region of interest" description="Disordered" evidence="1">
    <location>
        <begin position="81"/>
        <end position="109"/>
    </location>
</feature>